<dbReference type="Proteomes" id="UP001198571">
    <property type="component" value="Unassembled WGS sequence"/>
</dbReference>
<protein>
    <submittedName>
        <fullName evidence="4">HPP family protein</fullName>
    </submittedName>
</protein>
<evidence type="ECO:0000256" key="1">
    <source>
        <dbReference type="PROSITE-ProRule" id="PRU00703"/>
    </source>
</evidence>
<feature type="transmembrane region" description="Helical" evidence="2">
    <location>
        <begin position="20"/>
        <end position="40"/>
    </location>
</feature>
<feature type="transmembrane region" description="Helical" evidence="2">
    <location>
        <begin position="139"/>
        <end position="163"/>
    </location>
</feature>
<evidence type="ECO:0000259" key="3">
    <source>
        <dbReference type="PROSITE" id="PS51371"/>
    </source>
</evidence>
<keyword evidence="1" id="KW-0129">CBS domain</keyword>
<keyword evidence="2" id="KW-0812">Transmembrane</keyword>
<sequence length="378" mass="39876">MHRKIAHAGPAMAFAGWKETLRASIGVSLGMLALALLLAPDLPSARFGLFLIAPFGASAVLLFALPNSPLAQPWSAVIGNSVSALAALALLMLTDNHLLQIIIAPGLAVLVMMLCRALHPPGGAVALLAVLNPEPLLQSGWLYVLAPVAIGTLALVPVAALFAHLTGRHYPFRQPAAPAADPAPLDRLALSRAELSDLLLDYRQSANIGVEDLARLIAAAERLAASHESDHLTAADIMSHDLVTVTPETPFYQLADIFRDRGFSSLPVTGPGQVYEGVIFPIHLIRAGQAEAARSQSRFSRALAALLRPDNGQPLRAAAVMDREVPCLGPDAPLPQLLSLLAEGRNDAVPVLEGARIIGIVTRTDLIAALARRRGSET</sequence>
<keyword evidence="5" id="KW-1185">Reference proteome</keyword>
<feature type="transmembrane region" description="Helical" evidence="2">
    <location>
        <begin position="47"/>
        <end position="65"/>
    </location>
</feature>
<evidence type="ECO:0000256" key="2">
    <source>
        <dbReference type="SAM" id="Phobius"/>
    </source>
</evidence>
<evidence type="ECO:0000313" key="4">
    <source>
        <dbReference type="EMBL" id="MCB5411424.1"/>
    </source>
</evidence>
<reference evidence="4 5" key="1">
    <citation type="submission" date="2020-07" db="EMBL/GenBank/DDBJ databases">
        <title>Pseudogemmobacter sp. nov., isolated from poultry manure in Taiwan.</title>
        <authorList>
            <person name="Lin S.-Y."/>
            <person name="Tang Y.-S."/>
            <person name="Young C.-C."/>
        </authorList>
    </citation>
    <scope>NUCLEOTIDE SEQUENCE [LARGE SCALE GENOMIC DNA]</scope>
    <source>
        <strain evidence="4 5">CC-YST710</strain>
    </source>
</reference>
<dbReference type="RefSeq" id="WP_226936948.1">
    <property type="nucleotide sequence ID" value="NZ_JACDXX010000016.1"/>
</dbReference>
<feature type="domain" description="CBS" evidence="3">
    <location>
        <begin position="321"/>
        <end position="377"/>
    </location>
</feature>
<comment type="caution">
    <text evidence="4">The sequence shown here is derived from an EMBL/GenBank/DDBJ whole genome shotgun (WGS) entry which is preliminary data.</text>
</comment>
<dbReference type="InterPro" id="IPR007065">
    <property type="entry name" value="HPP"/>
</dbReference>
<keyword evidence="2" id="KW-1133">Transmembrane helix</keyword>
<dbReference type="InterPro" id="IPR000644">
    <property type="entry name" value="CBS_dom"/>
</dbReference>
<dbReference type="Pfam" id="PF00571">
    <property type="entry name" value="CBS"/>
    <property type="match status" value="2"/>
</dbReference>
<feature type="transmembrane region" description="Helical" evidence="2">
    <location>
        <begin position="98"/>
        <end position="119"/>
    </location>
</feature>
<organism evidence="4 5">
    <name type="scientific">Pseudogemmobacter faecipullorum</name>
    <dbReference type="NCBI Taxonomy" id="2755041"/>
    <lineage>
        <taxon>Bacteria</taxon>
        <taxon>Pseudomonadati</taxon>
        <taxon>Pseudomonadota</taxon>
        <taxon>Alphaproteobacteria</taxon>
        <taxon>Rhodobacterales</taxon>
        <taxon>Paracoccaceae</taxon>
        <taxon>Pseudogemmobacter</taxon>
    </lineage>
</organism>
<dbReference type="Gene3D" id="3.10.580.10">
    <property type="entry name" value="CBS-domain"/>
    <property type="match status" value="1"/>
</dbReference>
<accession>A0ABS8CPV4</accession>
<evidence type="ECO:0000313" key="5">
    <source>
        <dbReference type="Proteomes" id="UP001198571"/>
    </source>
</evidence>
<dbReference type="SMART" id="SM00116">
    <property type="entry name" value="CBS"/>
    <property type="match status" value="2"/>
</dbReference>
<dbReference type="PROSITE" id="PS51371">
    <property type="entry name" value="CBS"/>
    <property type="match status" value="2"/>
</dbReference>
<gene>
    <name evidence="4" type="ORF">H0485_15645</name>
</gene>
<dbReference type="PANTHER" id="PTHR33741">
    <property type="entry name" value="TRANSMEMBRANE PROTEIN DDB_G0269096-RELATED"/>
    <property type="match status" value="1"/>
</dbReference>
<proteinExistence type="predicted"/>
<name>A0ABS8CPV4_9RHOB</name>
<feature type="domain" description="CBS" evidence="3">
    <location>
        <begin position="238"/>
        <end position="294"/>
    </location>
</feature>
<dbReference type="InterPro" id="IPR058581">
    <property type="entry name" value="TM_HPP"/>
</dbReference>
<feature type="transmembrane region" description="Helical" evidence="2">
    <location>
        <begin position="71"/>
        <end position="91"/>
    </location>
</feature>
<keyword evidence="2" id="KW-0472">Membrane</keyword>
<dbReference type="Pfam" id="PF04982">
    <property type="entry name" value="TM_HPP"/>
    <property type="match status" value="1"/>
</dbReference>
<dbReference type="InterPro" id="IPR046342">
    <property type="entry name" value="CBS_dom_sf"/>
</dbReference>
<dbReference type="EMBL" id="JACDXX010000016">
    <property type="protein sequence ID" value="MCB5411424.1"/>
    <property type="molecule type" value="Genomic_DNA"/>
</dbReference>
<dbReference type="SUPFAM" id="SSF54631">
    <property type="entry name" value="CBS-domain pair"/>
    <property type="match status" value="1"/>
</dbReference>
<dbReference type="PANTHER" id="PTHR33741:SF5">
    <property type="entry name" value="TRANSMEMBRANE PROTEIN DDB_G0269096-RELATED"/>
    <property type="match status" value="1"/>
</dbReference>